<dbReference type="AlphaFoldDB" id="A0AAJ1BG56"/>
<evidence type="ECO:0000313" key="3">
    <source>
        <dbReference type="Proteomes" id="UP001297581"/>
    </source>
</evidence>
<dbReference type="GO" id="GO:0003677">
    <property type="term" value="F:DNA binding"/>
    <property type="evidence" value="ECO:0007669"/>
    <property type="project" value="InterPro"/>
</dbReference>
<organism evidence="2 3">
    <name type="scientific">Shewanella zhuhaiensis</name>
    <dbReference type="NCBI Taxonomy" id="2919576"/>
    <lineage>
        <taxon>Bacteria</taxon>
        <taxon>Pseudomonadati</taxon>
        <taxon>Pseudomonadota</taxon>
        <taxon>Gammaproteobacteria</taxon>
        <taxon>Alteromonadales</taxon>
        <taxon>Shewanellaceae</taxon>
        <taxon>Shewanella</taxon>
    </lineage>
</organism>
<dbReference type="InterPro" id="IPR010982">
    <property type="entry name" value="Lambda_DNA-bd_dom_sf"/>
</dbReference>
<dbReference type="SUPFAM" id="SSF47413">
    <property type="entry name" value="lambda repressor-like DNA-binding domains"/>
    <property type="match status" value="1"/>
</dbReference>
<accession>A0AAJ1BG56</accession>
<feature type="domain" description="HTH cro/C1-type" evidence="1">
    <location>
        <begin position="13"/>
        <end position="68"/>
    </location>
</feature>
<evidence type="ECO:0000313" key="2">
    <source>
        <dbReference type="EMBL" id="MCH4294207.1"/>
    </source>
</evidence>
<dbReference type="Pfam" id="PF01381">
    <property type="entry name" value="HTH_3"/>
    <property type="match status" value="1"/>
</dbReference>
<comment type="caution">
    <text evidence="2">The sequence shown here is derived from an EMBL/GenBank/DDBJ whole genome shotgun (WGS) entry which is preliminary data.</text>
</comment>
<keyword evidence="3" id="KW-1185">Reference proteome</keyword>
<dbReference type="RefSeq" id="WP_240590881.1">
    <property type="nucleotide sequence ID" value="NZ_JAKUDL010000002.1"/>
</dbReference>
<sequence>MVISGGAKGADLLKLARAVRKFTQLEVATAYGVDVKTYRSWEMGTTQVSYDDLCALLDGVFSLDLDLLRGMAHAA</sequence>
<reference evidence="2 3" key="1">
    <citation type="submission" date="2022-02" db="EMBL/GenBank/DDBJ databases">
        <title>The genome sequence of Shewanella sp. 3B26.</title>
        <authorList>
            <person name="Du J."/>
        </authorList>
    </citation>
    <scope>NUCLEOTIDE SEQUENCE [LARGE SCALE GENOMIC DNA]</scope>
    <source>
        <strain evidence="2 3">3B26</strain>
    </source>
</reference>
<dbReference type="Gene3D" id="1.10.260.40">
    <property type="entry name" value="lambda repressor-like DNA-binding domains"/>
    <property type="match status" value="1"/>
</dbReference>
<dbReference type="CDD" id="cd00093">
    <property type="entry name" value="HTH_XRE"/>
    <property type="match status" value="1"/>
</dbReference>
<dbReference type="EMBL" id="JAKUDL010000002">
    <property type="protein sequence ID" value="MCH4294207.1"/>
    <property type="molecule type" value="Genomic_DNA"/>
</dbReference>
<evidence type="ECO:0000259" key="1">
    <source>
        <dbReference type="PROSITE" id="PS50943"/>
    </source>
</evidence>
<name>A0AAJ1BG56_9GAMM</name>
<gene>
    <name evidence="2" type="ORF">MJ923_07800</name>
</gene>
<protein>
    <submittedName>
        <fullName evidence="2">Helix-turn-helix domain-containing protein</fullName>
    </submittedName>
</protein>
<dbReference type="PROSITE" id="PS50943">
    <property type="entry name" value="HTH_CROC1"/>
    <property type="match status" value="1"/>
</dbReference>
<dbReference type="Proteomes" id="UP001297581">
    <property type="component" value="Unassembled WGS sequence"/>
</dbReference>
<proteinExistence type="predicted"/>
<dbReference type="InterPro" id="IPR001387">
    <property type="entry name" value="Cro/C1-type_HTH"/>
</dbReference>